<dbReference type="Proteomes" id="UP000188268">
    <property type="component" value="Unassembled WGS sequence"/>
</dbReference>
<keyword evidence="2" id="KW-1185">Reference proteome</keyword>
<dbReference type="EMBL" id="AWWV01006780">
    <property type="protein sequence ID" value="OMO99812.1"/>
    <property type="molecule type" value="Genomic_DNA"/>
</dbReference>
<evidence type="ECO:0000313" key="1">
    <source>
        <dbReference type="EMBL" id="OMO99812.1"/>
    </source>
</evidence>
<name>A0A1R3JY83_COCAP</name>
<dbReference type="Gramene" id="OMO99812">
    <property type="protein sequence ID" value="OMO99812"/>
    <property type="gene ID" value="CCACVL1_03612"/>
</dbReference>
<sequence length="70" mass="7906">MVPLMDEEEPKVEQAKPTALLKFSKATTFSNKTSNANPTTKTAPFTLPPPLHVPCQFLHHQCLHLYQSHH</sequence>
<comment type="caution">
    <text evidence="1">The sequence shown here is derived from an EMBL/GenBank/DDBJ whole genome shotgun (WGS) entry which is preliminary data.</text>
</comment>
<organism evidence="1 2">
    <name type="scientific">Corchorus capsularis</name>
    <name type="common">Jute</name>
    <dbReference type="NCBI Taxonomy" id="210143"/>
    <lineage>
        <taxon>Eukaryota</taxon>
        <taxon>Viridiplantae</taxon>
        <taxon>Streptophyta</taxon>
        <taxon>Embryophyta</taxon>
        <taxon>Tracheophyta</taxon>
        <taxon>Spermatophyta</taxon>
        <taxon>Magnoliopsida</taxon>
        <taxon>eudicotyledons</taxon>
        <taxon>Gunneridae</taxon>
        <taxon>Pentapetalae</taxon>
        <taxon>rosids</taxon>
        <taxon>malvids</taxon>
        <taxon>Malvales</taxon>
        <taxon>Malvaceae</taxon>
        <taxon>Grewioideae</taxon>
        <taxon>Apeibeae</taxon>
        <taxon>Corchorus</taxon>
    </lineage>
</organism>
<accession>A0A1R3JY83</accession>
<reference evidence="1 2" key="1">
    <citation type="submission" date="2013-09" db="EMBL/GenBank/DDBJ databases">
        <title>Corchorus capsularis genome sequencing.</title>
        <authorList>
            <person name="Alam M."/>
            <person name="Haque M.S."/>
            <person name="Islam M.S."/>
            <person name="Emdad E.M."/>
            <person name="Islam M.M."/>
            <person name="Ahmed B."/>
            <person name="Halim A."/>
            <person name="Hossen Q.M.M."/>
            <person name="Hossain M.Z."/>
            <person name="Ahmed R."/>
            <person name="Khan M.M."/>
            <person name="Islam R."/>
            <person name="Rashid M.M."/>
            <person name="Khan S.A."/>
            <person name="Rahman M.S."/>
            <person name="Alam M."/>
        </authorList>
    </citation>
    <scope>NUCLEOTIDE SEQUENCE [LARGE SCALE GENOMIC DNA]</scope>
    <source>
        <strain evidence="2">cv. CVL-1</strain>
        <tissue evidence="1">Whole seedling</tissue>
    </source>
</reference>
<dbReference type="AlphaFoldDB" id="A0A1R3JY83"/>
<evidence type="ECO:0000313" key="2">
    <source>
        <dbReference type="Proteomes" id="UP000188268"/>
    </source>
</evidence>
<protein>
    <submittedName>
        <fullName evidence="1">Uncharacterized protein</fullName>
    </submittedName>
</protein>
<gene>
    <name evidence="1" type="ORF">CCACVL1_03612</name>
</gene>
<proteinExistence type="predicted"/>